<dbReference type="Pfam" id="PF03473">
    <property type="entry name" value="MOSC"/>
    <property type="match status" value="1"/>
</dbReference>
<proteinExistence type="predicted"/>
<feature type="domain" description="MOSC" evidence="1">
    <location>
        <begin position="19"/>
        <end position="227"/>
    </location>
</feature>
<reference evidence="2" key="1">
    <citation type="submission" date="2021-01" db="EMBL/GenBank/DDBJ databases">
        <title>Whole genome shotgun sequence of Virgisporangium aurantiacum NBRC 16421.</title>
        <authorList>
            <person name="Komaki H."/>
            <person name="Tamura T."/>
        </authorList>
    </citation>
    <scope>NUCLEOTIDE SEQUENCE</scope>
    <source>
        <strain evidence="2">NBRC 16421</strain>
    </source>
</reference>
<dbReference type="InterPro" id="IPR011037">
    <property type="entry name" value="Pyrv_Knase-like_insert_dom_sf"/>
</dbReference>
<sequence length="227" mass="24386">MIVGRVASLFRYPVKAMAAEPVESAEVSWHGLEGDRRWAFVRSGQARNGFPWFTLRQHPGLHGYRPVFGTPMLVHTPSGDKFEVDDPELAAELSVAGPVSAQKLDRGTFDSAPLSLLSVQTVDAVGAHVGIDVSPLRFRPNIVVETLSGTPFAEDSWVGATVSVGPVRVHVERRDKRCMVINIDPATGERDPAVLRGVAQLNDVTCGVYGSVLVPGRIAVGDPVDLA</sequence>
<dbReference type="PROSITE" id="PS51340">
    <property type="entry name" value="MOSC"/>
    <property type="match status" value="1"/>
</dbReference>
<dbReference type="PANTHER" id="PTHR36930:SF1">
    <property type="entry name" value="MOSC DOMAIN-CONTAINING PROTEIN"/>
    <property type="match status" value="1"/>
</dbReference>
<dbReference type="EMBL" id="BOPG01000033">
    <property type="protein sequence ID" value="GIJ57911.1"/>
    <property type="molecule type" value="Genomic_DNA"/>
</dbReference>
<dbReference type="SUPFAM" id="SSF50800">
    <property type="entry name" value="PK beta-barrel domain-like"/>
    <property type="match status" value="1"/>
</dbReference>
<accession>A0A8J4E1I4</accession>
<dbReference type="Pfam" id="PF03476">
    <property type="entry name" value="MOSC_N"/>
    <property type="match status" value="1"/>
</dbReference>
<comment type="caution">
    <text evidence="2">The sequence shown here is derived from an EMBL/GenBank/DDBJ whole genome shotgun (WGS) entry which is preliminary data.</text>
</comment>
<keyword evidence="3" id="KW-1185">Reference proteome</keyword>
<dbReference type="InterPro" id="IPR052716">
    <property type="entry name" value="MOSC_domain"/>
</dbReference>
<dbReference type="RefSeq" id="WP_203997818.1">
    <property type="nucleotide sequence ID" value="NZ_BOPG01000033.1"/>
</dbReference>
<dbReference type="AlphaFoldDB" id="A0A8J4E1I4"/>
<dbReference type="InterPro" id="IPR005303">
    <property type="entry name" value="MOCOS_middle"/>
</dbReference>
<dbReference type="GO" id="GO:0030151">
    <property type="term" value="F:molybdenum ion binding"/>
    <property type="evidence" value="ECO:0007669"/>
    <property type="project" value="InterPro"/>
</dbReference>
<dbReference type="Proteomes" id="UP000612585">
    <property type="component" value="Unassembled WGS sequence"/>
</dbReference>
<gene>
    <name evidence="2" type="ORF">Vau01_054270</name>
</gene>
<dbReference type="PANTHER" id="PTHR36930">
    <property type="entry name" value="METAL-SULFUR CLUSTER BIOSYNTHESIS PROTEINS YUAD-RELATED"/>
    <property type="match status" value="1"/>
</dbReference>
<evidence type="ECO:0000259" key="1">
    <source>
        <dbReference type="PROSITE" id="PS51340"/>
    </source>
</evidence>
<dbReference type="Gene3D" id="2.40.33.20">
    <property type="entry name" value="PK beta-barrel domain-like"/>
    <property type="match status" value="1"/>
</dbReference>
<protein>
    <submittedName>
        <fullName evidence="2">Molybdenum cofactor sulfurase</fullName>
    </submittedName>
</protein>
<dbReference type="InterPro" id="IPR005302">
    <property type="entry name" value="MoCF_Sase_C"/>
</dbReference>
<evidence type="ECO:0000313" key="3">
    <source>
        <dbReference type="Proteomes" id="UP000612585"/>
    </source>
</evidence>
<evidence type="ECO:0000313" key="2">
    <source>
        <dbReference type="EMBL" id="GIJ57911.1"/>
    </source>
</evidence>
<dbReference type="GO" id="GO:0030170">
    <property type="term" value="F:pyridoxal phosphate binding"/>
    <property type="evidence" value="ECO:0007669"/>
    <property type="project" value="InterPro"/>
</dbReference>
<organism evidence="2 3">
    <name type="scientific">Virgisporangium aurantiacum</name>
    <dbReference type="NCBI Taxonomy" id="175570"/>
    <lineage>
        <taxon>Bacteria</taxon>
        <taxon>Bacillati</taxon>
        <taxon>Actinomycetota</taxon>
        <taxon>Actinomycetes</taxon>
        <taxon>Micromonosporales</taxon>
        <taxon>Micromonosporaceae</taxon>
        <taxon>Virgisporangium</taxon>
    </lineage>
</organism>
<dbReference type="GO" id="GO:0003824">
    <property type="term" value="F:catalytic activity"/>
    <property type="evidence" value="ECO:0007669"/>
    <property type="project" value="InterPro"/>
</dbReference>
<name>A0A8J4E1I4_9ACTN</name>